<feature type="transmembrane region" description="Helical" evidence="1">
    <location>
        <begin position="158"/>
        <end position="182"/>
    </location>
</feature>
<dbReference type="EMBL" id="CAXLJM020000104">
    <property type="protein sequence ID" value="CAL8134330.1"/>
    <property type="molecule type" value="Genomic_DNA"/>
</dbReference>
<keyword evidence="3" id="KW-1185">Reference proteome</keyword>
<keyword evidence="1" id="KW-1133">Transmembrane helix</keyword>
<feature type="transmembrane region" description="Helical" evidence="1">
    <location>
        <begin position="127"/>
        <end position="146"/>
    </location>
</feature>
<organism evidence="2 3">
    <name type="scientific">Orchesella dallaii</name>
    <dbReference type="NCBI Taxonomy" id="48710"/>
    <lineage>
        <taxon>Eukaryota</taxon>
        <taxon>Metazoa</taxon>
        <taxon>Ecdysozoa</taxon>
        <taxon>Arthropoda</taxon>
        <taxon>Hexapoda</taxon>
        <taxon>Collembola</taxon>
        <taxon>Entomobryomorpha</taxon>
        <taxon>Entomobryoidea</taxon>
        <taxon>Orchesellidae</taxon>
        <taxon>Orchesellinae</taxon>
        <taxon>Orchesella</taxon>
    </lineage>
</organism>
<proteinExistence type="predicted"/>
<comment type="caution">
    <text evidence="2">The sequence shown here is derived from an EMBL/GenBank/DDBJ whole genome shotgun (WGS) entry which is preliminary data.</text>
</comment>
<sequence length="330" mass="37505">MRVRKDFPCPLSGVILLRRPWGCPTFDSWLSISSALVPTNIITCSVLLTDAYLHFKEELLLPFTVGGDRLHSLIIKSSFVEIIISNLLIYIAFIVQAKNLAMLWSKLYRRNFDDAKRWKCTFPIENWLNTIFVSISFVGLLSLAILDGMPIGKNSWKSWFNFLGLECYSFVVLRFMVGPFIIPLNCAFSVVLTTLRHLQKVYERYCEKVHEILLVSAESLGKETDESPTFLKITIRASGETPSNLKRKIVKEFEEVQELFVLSEHVISPLVLIILTGGTFRFVISTAKIVLRDSANFWDLVILKDLAHLIIVGCHLSLLRTGQSMLDSVS</sequence>
<protein>
    <recommendedName>
        <fullName evidence="4">Gustatory receptor</fullName>
    </recommendedName>
</protein>
<dbReference type="Proteomes" id="UP001642540">
    <property type="component" value="Unassembled WGS sequence"/>
</dbReference>
<feature type="transmembrane region" description="Helical" evidence="1">
    <location>
        <begin position="73"/>
        <end position="95"/>
    </location>
</feature>
<keyword evidence="1" id="KW-0812">Transmembrane</keyword>
<accession>A0ABP1RRZ3</accession>
<name>A0ABP1RRZ3_9HEXA</name>
<evidence type="ECO:0000313" key="2">
    <source>
        <dbReference type="EMBL" id="CAL8134330.1"/>
    </source>
</evidence>
<evidence type="ECO:0000313" key="3">
    <source>
        <dbReference type="Proteomes" id="UP001642540"/>
    </source>
</evidence>
<gene>
    <name evidence="2" type="ORF">ODALV1_LOCUS25473</name>
</gene>
<evidence type="ECO:0000256" key="1">
    <source>
        <dbReference type="SAM" id="Phobius"/>
    </source>
</evidence>
<reference evidence="2 3" key="1">
    <citation type="submission" date="2024-08" db="EMBL/GenBank/DDBJ databases">
        <authorList>
            <person name="Cucini C."/>
            <person name="Frati F."/>
        </authorList>
    </citation>
    <scope>NUCLEOTIDE SEQUENCE [LARGE SCALE GENOMIC DNA]</scope>
</reference>
<keyword evidence="1" id="KW-0472">Membrane</keyword>
<evidence type="ECO:0008006" key="4">
    <source>
        <dbReference type="Google" id="ProtNLM"/>
    </source>
</evidence>